<reference evidence="1 2" key="1">
    <citation type="submission" date="2018-12" db="EMBL/GenBank/DDBJ databases">
        <authorList>
            <person name="Betsko A.J."/>
            <person name="Stoner T.H."/>
            <person name="Garlena R.A."/>
            <person name="Russell D.A."/>
            <person name="Pope W.H."/>
            <person name="Jacobs-Sera D."/>
            <person name="Hatfull G.F."/>
        </authorList>
    </citation>
    <scope>NUCLEOTIDE SEQUENCE [LARGE SCALE GENOMIC DNA]</scope>
</reference>
<evidence type="ECO:0000313" key="2">
    <source>
        <dbReference type="Proteomes" id="UP000287876"/>
    </source>
</evidence>
<accession>A0A3S9UAQ2</accession>
<protein>
    <submittedName>
        <fullName evidence="1">Uncharacterized protein</fullName>
    </submittedName>
</protein>
<sequence>MTRKGNCVRVIAMVSWYEENPAWLAECVSSISKLADHVVAVDGAYWGFPNAVLKPASGSEQADVIARTAAGLGMGTTIHVPRKPWSGPHGGEVAKRNFMMQLAMMVAEPEDWLLRIDADEVLSDVPLDAHQRLAETSASVAEVTLWEREASDHIGETVDTLGDYQQPFRCLFRATPGIDIRGNHYTVTAPVDGERRVLNGMGQIPAEQLLDLRLEHRTRLRTKARQRLKAEYSSLINTFETVLENPCEE</sequence>
<organism evidence="1 2">
    <name type="scientific">Mycobacterium phage Duke13</name>
    <dbReference type="NCBI Taxonomy" id="2499038"/>
    <lineage>
        <taxon>Viruses</taxon>
        <taxon>Duplodnaviria</taxon>
        <taxon>Heunggongvirae</taxon>
        <taxon>Uroviricota</taxon>
        <taxon>Caudoviricetes</taxon>
        <taxon>Omegavirus</taxon>
        <taxon>Omegavirus baka</taxon>
    </lineage>
</organism>
<evidence type="ECO:0000313" key="1">
    <source>
        <dbReference type="EMBL" id="AZS07364.1"/>
    </source>
</evidence>
<dbReference type="Proteomes" id="UP000287876">
    <property type="component" value="Segment"/>
</dbReference>
<dbReference type="EMBL" id="MK279849">
    <property type="protein sequence ID" value="AZS07364.1"/>
    <property type="molecule type" value="Genomic_DNA"/>
</dbReference>
<name>A0A3S9UAQ2_9CAUD</name>
<gene>
    <name evidence="1" type="primary">20</name>
    <name evidence="1" type="ORF">PBI_DUKE13_20</name>
</gene>
<proteinExistence type="predicted"/>